<dbReference type="AlphaFoldDB" id="A0A316ALM6"/>
<feature type="signal peptide" evidence="1">
    <location>
        <begin position="1"/>
        <end position="19"/>
    </location>
</feature>
<dbReference type="GO" id="GO:0006629">
    <property type="term" value="P:lipid metabolic process"/>
    <property type="evidence" value="ECO:0007669"/>
    <property type="project" value="InterPro"/>
</dbReference>
<evidence type="ECO:0000313" key="4">
    <source>
        <dbReference type="Proteomes" id="UP000245880"/>
    </source>
</evidence>
<dbReference type="Pfam" id="PF03009">
    <property type="entry name" value="GDPD"/>
    <property type="match status" value="1"/>
</dbReference>
<dbReference type="PANTHER" id="PTHR46211:SF1">
    <property type="entry name" value="GLYCEROPHOSPHODIESTER PHOSPHODIESTERASE, CYTOPLASMIC"/>
    <property type="match status" value="1"/>
</dbReference>
<feature type="chain" id="PRO_5016258699" evidence="1">
    <location>
        <begin position="20"/>
        <end position="260"/>
    </location>
</feature>
<dbReference type="InterPro" id="IPR030395">
    <property type="entry name" value="GP_PDE_dom"/>
</dbReference>
<dbReference type="Gene3D" id="3.20.20.190">
    <property type="entry name" value="Phosphatidylinositol (PI) phosphodiesterase"/>
    <property type="match status" value="1"/>
</dbReference>
<evidence type="ECO:0000259" key="2">
    <source>
        <dbReference type="PROSITE" id="PS51704"/>
    </source>
</evidence>
<feature type="domain" description="GP-PDE" evidence="2">
    <location>
        <begin position="30"/>
        <end position="259"/>
    </location>
</feature>
<protein>
    <submittedName>
        <fullName evidence="3">Glycerophosphoryl diester phosphodiesterase</fullName>
    </submittedName>
</protein>
<organism evidence="3 4">
    <name type="scientific">Dyadobacter jejuensis</name>
    <dbReference type="NCBI Taxonomy" id="1082580"/>
    <lineage>
        <taxon>Bacteria</taxon>
        <taxon>Pseudomonadati</taxon>
        <taxon>Bacteroidota</taxon>
        <taxon>Cytophagia</taxon>
        <taxon>Cytophagales</taxon>
        <taxon>Spirosomataceae</taxon>
        <taxon>Dyadobacter</taxon>
    </lineage>
</organism>
<name>A0A316ALM6_9BACT</name>
<dbReference type="PROSITE" id="PS51704">
    <property type="entry name" value="GP_PDE"/>
    <property type="match status" value="1"/>
</dbReference>
<keyword evidence="4" id="KW-1185">Reference proteome</keyword>
<accession>A0A316ALM6</accession>
<gene>
    <name evidence="3" type="ORF">CLV98_104167</name>
</gene>
<comment type="caution">
    <text evidence="3">The sequence shown here is derived from an EMBL/GenBank/DDBJ whole genome shotgun (WGS) entry which is preliminary data.</text>
</comment>
<dbReference type="OrthoDB" id="384721at2"/>
<dbReference type="SUPFAM" id="SSF51695">
    <property type="entry name" value="PLC-like phosphodiesterases"/>
    <property type="match status" value="1"/>
</dbReference>
<reference evidence="3 4" key="1">
    <citation type="submission" date="2018-03" db="EMBL/GenBank/DDBJ databases">
        <title>Genomic Encyclopedia of Archaeal and Bacterial Type Strains, Phase II (KMG-II): from individual species to whole genera.</title>
        <authorList>
            <person name="Goeker M."/>
        </authorList>
    </citation>
    <scope>NUCLEOTIDE SEQUENCE [LARGE SCALE GENOMIC DNA]</scope>
    <source>
        <strain evidence="3 4">DSM 100346</strain>
    </source>
</reference>
<sequence>MKKIIVLALIAGLMSQSAAFSQGHKMESKTKVIAHRGAWKNTQVPENSLAALQAAIKMKCYGSEFDVHMSADSVLYVHHDHDIKGTDIETNNSTDLDKIQLSNGEPLPRLESYLKAGKKQKRTRLVLEIKASKQSKEHSLALAKKCVELVERLKVEAITDYISFDYDVCLLVKKINPKAEVLYLSGDKSPEVIKASGLDGVDYHYSAFKKNPTWIAEFKQLGLITNAWTVNDKSTMKDLMDQGLDYMTTNEPELLFELLK</sequence>
<dbReference type="RefSeq" id="WP_109674171.1">
    <property type="nucleotide sequence ID" value="NZ_QGDT01000004.1"/>
</dbReference>
<evidence type="ECO:0000256" key="1">
    <source>
        <dbReference type="SAM" id="SignalP"/>
    </source>
</evidence>
<dbReference type="GO" id="GO:0008081">
    <property type="term" value="F:phosphoric diester hydrolase activity"/>
    <property type="evidence" value="ECO:0007669"/>
    <property type="project" value="InterPro"/>
</dbReference>
<dbReference type="EMBL" id="QGDT01000004">
    <property type="protein sequence ID" value="PWJ58308.1"/>
    <property type="molecule type" value="Genomic_DNA"/>
</dbReference>
<dbReference type="InterPro" id="IPR017946">
    <property type="entry name" value="PLC-like_Pdiesterase_TIM-brl"/>
</dbReference>
<proteinExistence type="predicted"/>
<dbReference type="Proteomes" id="UP000245880">
    <property type="component" value="Unassembled WGS sequence"/>
</dbReference>
<dbReference type="PANTHER" id="PTHR46211">
    <property type="entry name" value="GLYCEROPHOSPHORYL DIESTER PHOSPHODIESTERASE"/>
    <property type="match status" value="1"/>
</dbReference>
<evidence type="ECO:0000313" key="3">
    <source>
        <dbReference type="EMBL" id="PWJ58308.1"/>
    </source>
</evidence>
<keyword evidence="1" id="KW-0732">Signal</keyword>